<sequence>MFVTSSGRPYARFRRALATGNMDLIRAAAAELPQVNLGDALSVCMAISQAEPGRFERAAVRWLARFCVERPAATVAEVRAAAAAFEAMPRAPEHALETLQTLCR</sequence>
<evidence type="ECO:0000313" key="2">
    <source>
        <dbReference type="Proteomes" id="UP001162834"/>
    </source>
</evidence>
<name>A0A9E6Y2F0_9ACTN</name>
<gene>
    <name evidence="1" type="ORF">DSM104329_05058</name>
</gene>
<dbReference type="EMBL" id="CP087164">
    <property type="protein sequence ID" value="UGS38628.1"/>
    <property type="molecule type" value="Genomic_DNA"/>
</dbReference>
<accession>A0A9E6Y2F0</accession>
<reference evidence="1" key="1">
    <citation type="journal article" date="2022" name="Int. J. Syst. Evol. Microbiol.">
        <title>Pseudomonas aegrilactucae sp. nov. and Pseudomonas morbosilactucae sp. nov., pathogens causing bacterial rot of lettuce in Japan.</title>
        <authorList>
            <person name="Sawada H."/>
            <person name="Fujikawa T."/>
            <person name="Satou M."/>
        </authorList>
    </citation>
    <scope>NUCLEOTIDE SEQUENCE</scope>
    <source>
        <strain evidence="1">0166_1</strain>
    </source>
</reference>
<evidence type="ECO:0000313" key="1">
    <source>
        <dbReference type="EMBL" id="UGS38628.1"/>
    </source>
</evidence>
<proteinExistence type="predicted"/>
<protein>
    <submittedName>
        <fullName evidence="1">Uncharacterized protein</fullName>
    </submittedName>
</protein>
<dbReference type="KEGG" id="sbae:DSM104329_05058"/>
<dbReference type="Proteomes" id="UP001162834">
    <property type="component" value="Chromosome"/>
</dbReference>
<organism evidence="1 2">
    <name type="scientific">Capillimicrobium parvum</name>
    <dbReference type="NCBI Taxonomy" id="2884022"/>
    <lineage>
        <taxon>Bacteria</taxon>
        <taxon>Bacillati</taxon>
        <taxon>Actinomycetota</taxon>
        <taxon>Thermoleophilia</taxon>
        <taxon>Solirubrobacterales</taxon>
        <taxon>Capillimicrobiaceae</taxon>
        <taxon>Capillimicrobium</taxon>
    </lineage>
</organism>
<keyword evidence="2" id="KW-1185">Reference proteome</keyword>
<dbReference type="AlphaFoldDB" id="A0A9E6Y2F0"/>